<organism evidence="1 2">
    <name type="scientific">Bipolaris oryzae ATCC 44560</name>
    <dbReference type="NCBI Taxonomy" id="930090"/>
    <lineage>
        <taxon>Eukaryota</taxon>
        <taxon>Fungi</taxon>
        <taxon>Dikarya</taxon>
        <taxon>Ascomycota</taxon>
        <taxon>Pezizomycotina</taxon>
        <taxon>Dothideomycetes</taxon>
        <taxon>Pleosporomycetidae</taxon>
        <taxon>Pleosporales</taxon>
        <taxon>Pleosporineae</taxon>
        <taxon>Pleosporaceae</taxon>
        <taxon>Bipolaris</taxon>
    </lineage>
</organism>
<gene>
    <name evidence="1" type="ORF">COCMIDRAFT_32689</name>
</gene>
<reference evidence="1 2" key="1">
    <citation type="journal article" date="2013" name="PLoS Genet.">
        <title>Comparative genome structure, secondary metabolite, and effector coding capacity across Cochliobolus pathogens.</title>
        <authorList>
            <person name="Condon B.J."/>
            <person name="Leng Y."/>
            <person name="Wu D."/>
            <person name="Bushley K.E."/>
            <person name="Ohm R.A."/>
            <person name="Otillar R."/>
            <person name="Martin J."/>
            <person name="Schackwitz W."/>
            <person name="Grimwood J."/>
            <person name="MohdZainudin N."/>
            <person name="Xue C."/>
            <person name="Wang R."/>
            <person name="Manning V.A."/>
            <person name="Dhillon B."/>
            <person name="Tu Z.J."/>
            <person name="Steffenson B.J."/>
            <person name="Salamov A."/>
            <person name="Sun H."/>
            <person name="Lowry S."/>
            <person name="LaButti K."/>
            <person name="Han J."/>
            <person name="Copeland A."/>
            <person name="Lindquist E."/>
            <person name="Barry K."/>
            <person name="Schmutz J."/>
            <person name="Baker S.E."/>
            <person name="Ciuffetti L.M."/>
            <person name="Grigoriev I.V."/>
            <person name="Zhong S."/>
            <person name="Turgeon B.G."/>
        </authorList>
    </citation>
    <scope>NUCLEOTIDE SEQUENCE [LARGE SCALE GENOMIC DNA]</scope>
    <source>
        <strain evidence="1 2">ATCC 44560</strain>
    </source>
</reference>
<dbReference type="GeneID" id="19122161"/>
<dbReference type="Proteomes" id="UP000054032">
    <property type="component" value="Unassembled WGS sequence"/>
</dbReference>
<accession>W7A1I5</accession>
<dbReference type="HOGENOM" id="CLU_2145613_0_0_1"/>
<dbReference type="AlphaFoldDB" id="W7A1I5"/>
<sequence>MALQPTATAAAYAPDRLDLCWAVEKKQTVLTTHATPMAPCILASRETNYLEQETGWRAINTTSLVEGLIMMPRYVRTNWRENGPPQLACLHHRTGLSSKRLYPLDLVVTSAKVV</sequence>
<evidence type="ECO:0000313" key="2">
    <source>
        <dbReference type="Proteomes" id="UP000054032"/>
    </source>
</evidence>
<name>W7A1I5_COCMI</name>
<dbReference type="OrthoDB" id="10351705at2759"/>
<proteinExistence type="predicted"/>
<protein>
    <submittedName>
        <fullName evidence="1">Uncharacterized protein</fullName>
    </submittedName>
</protein>
<keyword evidence="2" id="KW-1185">Reference proteome</keyword>
<dbReference type="KEGG" id="bor:COCMIDRAFT_32689"/>
<evidence type="ECO:0000313" key="1">
    <source>
        <dbReference type="EMBL" id="EUC49891.1"/>
    </source>
</evidence>
<dbReference type="RefSeq" id="XP_007683523.1">
    <property type="nucleotide sequence ID" value="XM_007685333.1"/>
</dbReference>
<dbReference type="EMBL" id="KI963927">
    <property type="protein sequence ID" value="EUC49891.1"/>
    <property type="molecule type" value="Genomic_DNA"/>
</dbReference>